<dbReference type="EMBL" id="JACHKT010000051">
    <property type="protein sequence ID" value="MBB6005591.1"/>
    <property type="molecule type" value="Genomic_DNA"/>
</dbReference>
<dbReference type="InterPro" id="IPR002347">
    <property type="entry name" value="SDR_fam"/>
</dbReference>
<protein>
    <submittedName>
        <fullName evidence="4">Short-subunit dehydrogenase</fullName>
    </submittedName>
</protein>
<dbReference type="PANTHER" id="PTHR42901">
    <property type="entry name" value="ALCOHOL DEHYDROGENASE"/>
    <property type="match status" value="1"/>
</dbReference>
<dbReference type="InterPro" id="IPR036291">
    <property type="entry name" value="NAD(P)-bd_dom_sf"/>
</dbReference>
<dbReference type="PIRSF" id="PIRSF000126">
    <property type="entry name" value="11-beta-HSD1"/>
    <property type="match status" value="1"/>
</dbReference>
<evidence type="ECO:0000313" key="4">
    <source>
        <dbReference type="EMBL" id="MBB6005591.1"/>
    </source>
</evidence>
<organism evidence="4 5">
    <name type="scientific">Arcicella rosea</name>
    <dbReference type="NCBI Taxonomy" id="502909"/>
    <lineage>
        <taxon>Bacteria</taxon>
        <taxon>Pseudomonadati</taxon>
        <taxon>Bacteroidota</taxon>
        <taxon>Cytophagia</taxon>
        <taxon>Cytophagales</taxon>
        <taxon>Flectobacillaceae</taxon>
        <taxon>Arcicella</taxon>
    </lineage>
</organism>
<dbReference type="CDD" id="cd05233">
    <property type="entry name" value="SDR_c"/>
    <property type="match status" value="1"/>
</dbReference>
<dbReference type="AlphaFoldDB" id="A0A841F1C1"/>
<proteinExistence type="inferred from homology"/>
<keyword evidence="2" id="KW-0560">Oxidoreductase</keyword>
<dbReference type="RefSeq" id="WP_184137547.1">
    <property type="nucleotide sequence ID" value="NZ_JACHKT010000051.1"/>
</dbReference>
<keyword evidence="5" id="KW-1185">Reference proteome</keyword>
<gene>
    <name evidence="4" type="ORF">HNP25_004265</name>
</gene>
<dbReference type="Gene3D" id="3.40.50.720">
    <property type="entry name" value="NAD(P)-binding Rossmann-like Domain"/>
    <property type="match status" value="1"/>
</dbReference>
<accession>A0A841F1C1</accession>
<dbReference type="PRINTS" id="PR00081">
    <property type="entry name" value="GDHRDH"/>
</dbReference>
<comment type="caution">
    <text evidence="4">The sequence shown here is derived from an EMBL/GenBank/DDBJ whole genome shotgun (WGS) entry which is preliminary data.</text>
</comment>
<dbReference type="Proteomes" id="UP000524404">
    <property type="component" value="Unassembled WGS sequence"/>
</dbReference>
<evidence type="ECO:0000256" key="2">
    <source>
        <dbReference type="ARBA" id="ARBA00023002"/>
    </source>
</evidence>
<evidence type="ECO:0000256" key="1">
    <source>
        <dbReference type="ARBA" id="ARBA00006484"/>
    </source>
</evidence>
<dbReference type="PRINTS" id="PR00080">
    <property type="entry name" value="SDRFAMILY"/>
</dbReference>
<name>A0A841F1C1_9BACT</name>
<sequence>MYALITGASKGIGKEIAIELAKQKYNLLLVARSEGLLREVAIEIQEKYGVTVNYLAVDLATVDVARQVFDWVAQNQYEVSVLVNNAGYGSVGNFDTYTIEQNRDMMNLNMATLTEMCHVFLPMLKRQPKAYIMNIASSTAYQALPKMAVYAATKIFVLNFSRALKNELKDTTVSVTCISPGATDTGFNDRAAVPAKARKAAEKVAMTPEVVAKISVKAMFDKKTEVIPGMVNKLGAFLAWLAPKSITENVAAGIYQ</sequence>
<evidence type="ECO:0000256" key="3">
    <source>
        <dbReference type="RuleBase" id="RU000363"/>
    </source>
</evidence>
<reference evidence="4 5" key="1">
    <citation type="submission" date="2020-08" db="EMBL/GenBank/DDBJ databases">
        <title>Functional genomics of gut bacteria from endangered species of beetles.</title>
        <authorList>
            <person name="Carlos-Shanley C."/>
        </authorList>
    </citation>
    <scope>NUCLEOTIDE SEQUENCE [LARGE SCALE GENOMIC DNA]</scope>
    <source>
        <strain evidence="4 5">S00070</strain>
    </source>
</reference>
<dbReference type="PANTHER" id="PTHR42901:SF1">
    <property type="entry name" value="ALCOHOL DEHYDROGENASE"/>
    <property type="match status" value="1"/>
</dbReference>
<evidence type="ECO:0000313" key="5">
    <source>
        <dbReference type="Proteomes" id="UP000524404"/>
    </source>
</evidence>
<dbReference type="GO" id="GO:0016491">
    <property type="term" value="F:oxidoreductase activity"/>
    <property type="evidence" value="ECO:0007669"/>
    <property type="project" value="UniProtKB-KW"/>
</dbReference>
<dbReference type="Pfam" id="PF00106">
    <property type="entry name" value="adh_short"/>
    <property type="match status" value="1"/>
</dbReference>
<comment type="similarity">
    <text evidence="1 3">Belongs to the short-chain dehydrogenases/reductases (SDR) family.</text>
</comment>
<dbReference type="SUPFAM" id="SSF51735">
    <property type="entry name" value="NAD(P)-binding Rossmann-fold domains"/>
    <property type="match status" value="1"/>
</dbReference>